<protein>
    <recommendedName>
        <fullName evidence="3">IrrE N-terminal-like domain-containing protein</fullName>
    </recommendedName>
</protein>
<dbReference type="Proteomes" id="UP000463883">
    <property type="component" value="Chromosome"/>
</dbReference>
<name>A0A6P1MI74_9FIRM</name>
<keyword evidence="2" id="KW-1185">Reference proteome</keyword>
<sequence>MNIPEIVRIGGVKYEVRYEEGLNNGTSLAYGHIDYDKTMIRLAPGLQSKQGECKTLLHEILHGVSKHFDLEIENDENTIDALARGLYMVIVDNPEMFGVVPQL</sequence>
<dbReference type="KEGG" id="amic:Ami3637_11180"/>
<dbReference type="AlphaFoldDB" id="A0A6P1MI74"/>
<gene>
    <name evidence="1" type="ORF">Ami3637_11180</name>
</gene>
<reference evidence="1 2" key="1">
    <citation type="submission" date="2020-01" db="EMBL/GenBank/DDBJ databases">
        <title>Genomic analysis of Aminipila sp. CBA3637.</title>
        <authorList>
            <person name="Kim Y.B."/>
            <person name="Roh S.W."/>
        </authorList>
    </citation>
    <scope>NUCLEOTIDE SEQUENCE [LARGE SCALE GENOMIC DNA]</scope>
    <source>
        <strain evidence="1 2">CBA3637</strain>
    </source>
</reference>
<evidence type="ECO:0000313" key="2">
    <source>
        <dbReference type="Proteomes" id="UP000463883"/>
    </source>
</evidence>
<accession>A0A6P1MI74</accession>
<dbReference type="EMBL" id="CP047591">
    <property type="protein sequence ID" value="QHI72893.1"/>
    <property type="molecule type" value="Genomic_DNA"/>
</dbReference>
<evidence type="ECO:0008006" key="3">
    <source>
        <dbReference type="Google" id="ProtNLM"/>
    </source>
</evidence>
<organism evidence="1 2">
    <name type="scientific">Aminipila terrae</name>
    <dbReference type="NCBI Taxonomy" id="2697030"/>
    <lineage>
        <taxon>Bacteria</taxon>
        <taxon>Bacillati</taxon>
        <taxon>Bacillota</taxon>
        <taxon>Clostridia</taxon>
        <taxon>Peptostreptococcales</taxon>
        <taxon>Anaerovoracaceae</taxon>
        <taxon>Aminipila</taxon>
    </lineage>
</organism>
<proteinExistence type="predicted"/>
<evidence type="ECO:0000313" key="1">
    <source>
        <dbReference type="EMBL" id="QHI72893.1"/>
    </source>
</evidence>
<dbReference type="RefSeq" id="WP_162362660.1">
    <property type="nucleotide sequence ID" value="NZ_CP047591.1"/>
</dbReference>